<reference evidence="2" key="1">
    <citation type="submission" date="2022-01" db="EMBL/GenBank/DDBJ databases">
        <authorList>
            <person name="Braso-Vives M."/>
        </authorList>
    </citation>
    <scope>NUCLEOTIDE SEQUENCE</scope>
</reference>
<organism evidence="2 3">
    <name type="scientific">Branchiostoma lanceolatum</name>
    <name type="common">Common lancelet</name>
    <name type="synonym">Amphioxus lanceolatum</name>
    <dbReference type="NCBI Taxonomy" id="7740"/>
    <lineage>
        <taxon>Eukaryota</taxon>
        <taxon>Metazoa</taxon>
        <taxon>Chordata</taxon>
        <taxon>Cephalochordata</taxon>
        <taxon>Leptocardii</taxon>
        <taxon>Amphioxiformes</taxon>
        <taxon>Branchiostomatidae</taxon>
        <taxon>Branchiostoma</taxon>
    </lineage>
</organism>
<proteinExistence type="predicted"/>
<sequence length="71" mass="8162">MPCHSTQADTKHVLGPRTASHWSSVGVTGIPFQNERRARHHYPQLYQRPKKGLDCYPLHHSTHNDHSVLLQ</sequence>
<keyword evidence="3" id="KW-1185">Reference proteome</keyword>
<dbReference type="AlphaFoldDB" id="A0A8J9YX43"/>
<dbReference type="Proteomes" id="UP000838412">
    <property type="component" value="Chromosome 13"/>
</dbReference>
<evidence type="ECO:0000313" key="2">
    <source>
        <dbReference type="EMBL" id="CAH1243313.1"/>
    </source>
</evidence>
<feature type="region of interest" description="Disordered" evidence="1">
    <location>
        <begin position="1"/>
        <end position="21"/>
    </location>
</feature>
<evidence type="ECO:0000256" key="1">
    <source>
        <dbReference type="SAM" id="MobiDB-lite"/>
    </source>
</evidence>
<gene>
    <name evidence="2" type="primary">Hypp7071</name>
    <name evidence="2" type="ORF">BLAG_LOCUS6322</name>
</gene>
<name>A0A8J9YX43_BRALA</name>
<protein>
    <submittedName>
        <fullName evidence="2">Hypp7071 protein</fullName>
    </submittedName>
</protein>
<accession>A0A8J9YX43</accession>
<evidence type="ECO:0000313" key="3">
    <source>
        <dbReference type="Proteomes" id="UP000838412"/>
    </source>
</evidence>
<dbReference type="EMBL" id="OV696698">
    <property type="protein sequence ID" value="CAH1243313.1"/>
    <property type="molecule type" value="Genomic_DNA"/>
</dbReference>